<dbReference type="Pfam" id="PF08611">
    <property type="entry name" value="DUF1774"/>
    <property type="match status" value="1"/>
</dbReference>
<keyword evidence="1" id="KW-0812">Transmembrane</keyword>
<evidence type="ECO:0000313" key="3">
    <source>
        <dbReference type="Proteomes" id="UP000238350"/>
    </source>
</evidence>
<organism evidence="2 3">
    <name type="scientific">Wickerhamiella sorbophila</name>
    <dbReference type="NCBI Taxonomy" id="45607"/>
    <lineage>
        <taxon>Eukaryota</taxon>
        <taxon>Fungi</taxon>
        <taxon>Dikarya</taxon>
        <taxon>Ascomycota</taxon>
        <taxon>Saccharomycotina</taxon>
        <taxon>Dipodascomycetes</taxon>
        <taxon>Dipodascales</taxon>
        <taxon>Trichomonascaceae</taxon>
        <taxon>Wickerhamiella</taxon>
    </lineage>
</organism>
<name>A0A2T0FJD4_9ASCO</name>
<feature type="transmembrane region" description="Helical" evidence="1">
    <location>
        <begin position="104"/>
        <end position="124"/>
    </location>
</feature>
<accession>A0A2T0FJD4</accession>
<feature type="transmembrane region" description="Helical" evidence="1">
    <location>
        <begin position="220"/>
        <end position="241"/>
    </location>
</feature>
<dbReference type="STRING" id="45607.A0A2T0FJD4"/>
<feature type="transmembrane region" description="Helical" evidence="1">
    <location>
        <begin position="48"/>
        <end position="69"/>
    </location>
</feature>
<keyword evidence="1" id="KW-0472">Membrane</keyword>
<dbReference type="InterPro" id="IPR013920">
    <property type="entry name" value="DUF1774_fun"/>
</dbReference>
<reference evidence="2 3" key="1">
    <citation type="submission" date="2017-04" db="EMBL/GenBank/DDBJ databases">
        <title>Genome sequencing of [Candida] sorbophila.</title>
        <authorList>
            <person name="Ahn J.O."/>
        </authorList>
    </citation>
    <scope>NUCLEOTIDE SEQUENCE [LARGE SCALE GENOMIC DNA]</scope>
    <source>
        <strain evidence="2 3">DS02</strain>
    </source>
</reference>
<dbReference type="AlphaFoldDB" id="A0A2T0FJD4"/>
<dbReference type="OrthoDB" id="3342455at2759"/>
<protein>
    <recommendedName>
        <fullName evidence="4">DUF1774-domain-containing protein</fullName>
    </recommendedName>
</protein>
<dbReference type="Proteomes" id="UP000238350">
    <property type="component" value="Unassembled WGS sequence"/>
</dbReference>
<gene>
    <name evidence="2" type="ORF">B9G98_02710</name>
</gene>
<comment type="caution">
    <text evidence="2">The sequence shown here is derived from an EMBL/GenBank/DDBJ whole genome shotgun (WGS) entry which is preliminary data.</text>
</comment>
<keyword evidence="1" id="KW-1133">Transmembrane helix</keyword>
<evidence type="ECO:0000313" key="2">
    <source>
        <dbReference type="EMBL" id="PRT55090.1"/>
    </source>
</evidence>
<dbReference type="PANTHER" id="PTHR37992">
    <property type="entry name" value="EXPRESSED PROTEIN"/>
    <property type="match status" value="1"/>
</dbReference>
<feature type="transmembrane region" description="Helical" evidence="1">
    <location>
        <begin position="81"/>
        <end position="98"/>
    </location>
</feature>
<evidence type="ECO:0000256" key="1">
    <source>
        <dbReference type="SAM" id="Phobius"/>
    </source>
</evidence>
<dbReference type="EMBL" id="NDIQ01000021">
    <property type="protein sequence ID" value="PRT55090.1"/>
    <property type="molecule type" value="Genomic_DNA"/>
</dbReference>
<dbReference type="GeneID" id="36516458"/>
<sequence length="266" mass="30139">MSMAVDNTDFIISAISWVLCVVSNIRYEFGRRSPWDHGHQDDVAFTPFTANLPLIAIFWLTTSLLQIIYLGRYFSVTPKNLTWHFIGSNCLLLFWSYLFARGHYFLSLITVIANFVNLAIAYIVTGSYRIRPLSAWFIVHGAIVALPLQWVFYLVFWNGAVLFHARHILSRVVANILVWDFLLVPGLLVLLFGDYLSGLAAAWISLALAFGQLFTKVFALQWIFSFIITGCLFVLAVVFSVRPPPEFDFIDVSVVDETAPLISEEA</sequence>
<feature type="transmembrane region" description="Helical" evidence="1">
    <location>
        <begin position="195"/>
        <end position="214"/>
    </location>
</feature>
<keyword evidence="3" id="KW-1185">Reference proteome</keyword>
<dbReference type="RefSeq" id="XP_024665035.1">
    <property type="nucleotide sequence ID" value="XM_024809267.1"/>
</dbReference>
<evidence type="ECO:0008006" key="4">
    <source>
        <dbReference type="Google" id="ProtNLM"/>
    </source>
</evidence>
<proteinExistence type="predicted"/>
<feature type="transmembrane region" description="Helical" evidence="1">
    <location>
        <begin position="136"/>
        <end position="156"/>
    </location>
</feature>
<feature type="transmembrane region" description="Helical" evidence="1">
    <location>
        <begin position="168"/>
        <end position="188"/>
    </location>
</feature>
<dbReference type="PANTHER" id="PTHR37992:SF1">
    <property type="entry name" value="DUF1774-DOMAIN-CONTAINING PROTEIN"/>
    <property type="match status" value="1"/>
</dbReference>